<keyword evidence="11" id="KW-0624">Polysaccharide degradation</keyword>
<dbReference type="InterPro" id="IPR001223">
    <property type="entry name" value="Glyco_hydro18_cat"/>
</dbReference>
<dbReference type="EnsemblMetazoa" id="AATE005307-RA">
    <property type="protein sequence ID" value="AATE005307-PA.1"/>
    <property type="gene ID" value="AATE005307"/>
</dbReference>
<dbReference type="FunFam" id="3.20.20.80:FF:000144">
    <property type="entry name" value="Chitinase"/>
    <property type="match status" value="2"/>
</dbReference>
<keyword evidence="9" id="KW-0119">Carbohydrate metabolism</keyword>
<dbReference type="Pfam" id="PF00704">
    <property type="entry name" value="Glyco_hydro_18"/>
    <property type="match status" value="2"/>
</dbReference>
<dbReference type="STRING" id="41427.A0A182ITQ4"/>
<dbReference type="PROSITE" id="PS01095">
    <property type="entry name" value="GH18_1"/>
    <property type="match status" value="1"/>
</dbReference>
<dbReference type="PANTHER" id="PTHR11177:SF144">
    <property type="entry name" value="CHITINASE 5"/>
    <property type="match status" value="1"/>
</dbReference>
<dbReference type="GO" id="GO:0005576">
    <property type="term" value="C:extracellular region"/>
    <property type="evidence" value="ECO:0007669"/>
    <property type="project" value="InterPro"/>
</dbReference>
<dbReference type="InterPro" id="IPR036508">
    <property type="entry name" value="Chitin-bd_dom_sf"/>
</dbReference>
<dbReference type="Gene3D" id="2.170.140.10">
    <property type="entry name" value="Chitin binding domain"/>
    <property type="match status" value="1"/>
</dbReference>
<feature type="compositionally biased region" description="Low complexity" evidence="12">
    <location>
        <begin position="476"/>
        <end position="517"/>
    </location>
</feature>
<evidence type="ECO:0000256" key="12">
    <source>
        <dbReference type="SAM" id="MobiDB-lite"/>
    </source>
</evidence>
<dbReference type="PROSITE" id="PS50940">
    <property type="entry name" value="CHIT_BIND_II"/>
    <property type="match status" value="1"/>
</dbReference>
<protein>
    <recommendedName>
        <fullName evidence="3">chitinase</fullName>
        <ecNumber evidence="3">3.2.1.14</ecNumber>
    </recommendedName>
</protein>
<organism evidence="13">
    <name type="scientific">Anopheles atroparvus</name>
    <name type="common">European mosquito</name>
    <dbReference type="NCBI Taxonomy" id="41427"/>
    <lineage>
        <taxon>Eukaryota</taxon>
        <taxon>Metazoa</taxon>
        <taxon>Ecdysozoa</taxon>
        <taxon>Arthropoda</taxon>
        <taxon>Hexapoda</taxon>
        <taxon>Insecta</taxon>
        <taxon>Pterygota</taxon>
        <taxon>Neoptera</taxon>
        <taxon>Endopterygota</taxon>
        <taxon>Diptera</taxon>
        <taxon>Nematocera</taxon>
        <taxon>Culicoidea</taxon>
        <taxon>Culicidae</taxon>
        <taxon>Anophelinae</taxon>
        <taxon>Anopheles</taxon>
    </lineage>
</organism>
<dbReference type="EC" id="3.2.1.14" evidence="3"/>
<comment type="catalytic activity">
    <reaction evidence="1">
        <text>Random endo-hydrolysis of N-acetyl-beta-D-glucosaminide (1-&gt;4)-beta-linkages in chitin and chitodextrins.</text>
        <dbReference type="EC" id="3.2.1.14"/>
    </reaction>
</comment>
<name>A0A182ITQ4_ANOAO</name>
<dbReference type="GO" id="GO:0000272">
    <property type="term" value="P:polysaccharide catabolic process"/>
    <property type="evidence" value="ECO:0007669"/>
    <property type="project" value="UniProtKB-KW"/>
</dbReference>
<dbReference type="SUPFAM" id="SSF57625">
    <property type="entry name" value="Invertebrate chitin-binding proteins"/>
    <property type="match status" value="1"/>
</dbReference>
<evidence type="ECO:0000256" key="4">
    <source>
        <dbReference type="ARBA" id="ARBA00022669"/>
    </source>
</evidence>
<evidence type="ECO:0000256" key="2">
    <source>
        <dbReference type="ARBA" id="ARBA00009121"/>
    </source>
</evidence>
<dbReference type="InterPro" id="IPR029070">
    <property type="entry name" value="Chitinase_insertion_sf"/>
</dbReference>
<comment type="similarity">
    <text evidence="2">Belongs to the glycosyl hydrolase 18 family. Chitinase class II subfamily.</text>
</comment>
<accession>A0A182ITQ4</accession>
<dbReference type="Gene3D" id="3.10.50.10">
    <property type="match status" value="2"/>
</dbReference>
<reference evidence="13" key="1">
    <citation type="submission" date="2022-08" db="UniProtKB">
        <authorList>
            <consortium name="EnsemblMetazoa"/>
        </authorList>
    </citation>
    <scope>IDENTIFICATION</scope>
    <source>
        <strain evidence="13">EBRO</strain>
    </source>
</reference>
<dbReference type="SMART" id="SM00636">
    <property type="entry name" value="Glyco_18"/>
    <property type="match status" value="2"/>
</dbReference>
<dbReference type="Gene3D" id="3.20.20.80">
    <property type="entry name" value="Glycosidases"/>
    <property type="match status" value="2"/>
</dbReference>
<dbReference type="InterPro" id="IPR002557">
    <property type="entry name" value="Chitin-bd_dom"/>
</dbReference>
<dbReference type="FunFam" id="3.10.50.10:FF:000004">
    <property type="entry name" value="Chitinase 5"/>
    <property type="match status" value="2"/>
</dbReference>
<keyword evidence="5" id="KW-0732">Signal</keyword>
<evidence type="ECO:0000256" key="6">
    <source>
        <dbReference type="ARBA" id="ARBA00022801"/>
    </source>
</evidence>
<keyword evidence="4" id="KW-0147">Chitin-binding</keyword>
<dbReference type="InterPro" id="IPR001579">
    <property type="entry name" value="Glyco_hydro_18_chit_AS"/>
</dbReference>
<dbReference type="InterPro" id="IPR050314">
    <property type="entry name" value="Glycosyl_Hydrlase_18"/>
</dbReference>
<evidence type="ECO:0000256" key="5">
    <source>
        <dbReference type="ARBA" id="ARBA00022729"/>
    </source>
</evidence>
<dbReference type="InterPro" id="IPR011583">
    <property type="entry name" value="Chitinase_II/V-like_cat"/>
</dbReference>
<keyword evidence="8" id="KW-1015">Disulfide bond</keyword>
<evidence type="ECO:0000256" key="11">
    <source>
        <dbReference type="ARBA" id="ARBA00023326"/>
    </source>
</evidence>
<keyword evidence="7" id="KW-0146">Chitin degradation</keyword>
<sequence>MDQFTRPPPLPRDRLTRPFRCVRDPGLLLRFLASSADGFVCQCAMLGQPRVVLCLLAVLPLLAAQGNKARIVCYFSNWAIYRPDVGRYTIDDIPAEMCTHIIYSFIGVDDSNYQVLVIDPEVDLEQTGFRNFTELRQRYPQAKYQIAVGGWAEGGKKYSQMVAQKERRRSFIESVVQFMKVYNFDGFDLDWEYPGAADRGGSFGDKDTFFYFVEELRRAFDREGRGWEITMAVPVANFRLQEGYHVPELCENLDAIHCMTYDLRGNWAGFADVHSPLYKRPHDQWAYEKLNVNDGVQLWVNYGCPPNKLVVGVPFYGRTFTLSASTTNPTLGSYINKEAGGGDPGPYTNATGFLAYYEICTEVQDEEKGWTKKWDDVGLCPYAYKGTQFVGYEDVESLQHKMDWIKQKGYAGAMTWAVDMDDFHGLCGPENALMKVLYDGMKDYVVPEPTITTTPRPEWNRPPSTVSTDDDQASKRPATTTTYRPRPTTTTAAPSTTTRRTTTSRTTTRTTTRKPATILPPEPEDSVEDREPQPAPASPEREDESEIDCSGYKDFVPSADCTRYYRCVHGQPVEFTCKPGTVFHTALNVCDWPENADRIECRSKAKLIGELTDDFAVKRRMICHYTTWSQGRANPYSYRIEDIPGHLCTHVVYNFVGVDSEEYVLTTLQREIDIVQNGFGRFIDLKQRFPDLKLHVAVGGWDHGGERFSKMAALRVRRKKFVESVVQFMAQYGFDGLEIVWLYPGSEERGGAKIDKDNFYYLISDLKSAIRKAKATWEVAIQVPADHTRFEIGYDQQNLCEIADYVHVIGYDLRGSWAGFVDVPSPMKDRPHDKGLYVGMNVQSGVESWLNSGCAPEKVVLGVPFLGRTFLLRNKPENSLGSPARGPGPKGPHTYTEGYLGYFEICEKFKQGQWSQMWDETGLCPYAFRNFQWIGYENERSLQEKAQWAISKKLAGVYAFSLDLDDYRGTCGEPYPLMNAVSKLIKGSNGTQIVSAWDRFTD</sequence>
<evidence type="ECO:0000313" key="13">
    <source>
        <dbReference type="EnsemblMetazoa" id="AATE005307-PA.1"/>
    </source>
</evidence>
<dbReference type="GO" id="GO:0008061">
    <property type="term" value="F:chitin binding"/>
    <property type="evidence" value="ECO:0007669"/>
    <property type="project" value="UniProtKB-KW"/>
</dbReference>
<dbReference type="VEuPathDB" id="VectorBase:AATE005307"/>
<evidence type="ECO:0000256" key="1">
    <source>
        <dbReference type="ARBA" id="ARBA00000822"/>
    </source>
</evidence>
<dbReference type="GO" id="GO:0006032">
    <property type="term" value="P:chitin catabolic process"/>
    <property type="evidence" value="ECO:0007669"/>
    <property type="project" value="UniProtKB-KW"/>
</dbReference>
<dbReference type="Pfam" id="PF01607">
    <property type="entry name" value="CBM_14"/>
    <property type="match status" value="1"/>
</dbReference>
<proteinExistence type="inferred from homology"/>
<dbReference type="PANTHER" id="PTHR11177">
    <property type="entry name" value="CHITINASE"/>
    <property type="match status" value="1"/>
</dbReference>
<evidence type="ECO:0000256" key="9">
    <source>
        <dbReference type="ARBA" id="ARBA00023277"/>
    </source>
</evidence>
<keyword evidence="6" id="KW-0378">Hydrolase</keyword>
<dbReference type="PROSITE" id="PS51910">
    <property type="entry name" value="GH18_2"/>
    <property type="match status" value="2"/>
</dbReference>
<evidence type="ECO:0000256" key="7">
    <source>
        <dbReference type="ARBA" id="ARBA00023024"/>
    </source>
</evidence>
<keyword evidence="10" id="KW-0326">Glycosidase</keyword>
<dbReference type="SUPFAM" id="SSF51445">
    <property type="entry name" value="(Trans)glycosidases"/>
    <property type="match status" value="2"/>
</dbReference>
<feature type="region of interest" description="Disordered" evidence="12">
    <location>
        <begin position="449"/>
        <end position="550"/>
    </location>
</feature>
<dbReference type="InterPro" id="IPR017853">
    <property type="entry name" value="GH"/>
</dbReference>
<dbReference type="SMART" id="SM00494">
    <property type="entry name" value="ChtBD2"/>
    <property type="match status" value="1"/>
</dbReference>
<dbReference type="FunFam" id="2.170.140.10:FF:000004">
    <property type="entry name" value="Chitinase 5"/>
    <property type="match status" value="1"/>
</dbReference>
<evidence type="ECO:0000256" key="8">
    <source>
        <dbReference type="ARBA" id="ARBA00023157"/>
    </source>
</evidence>
<evidence type="ECO:0000256" key="10">
    <source>
        <dbReference type="ARBA" id="ARBA00023295"/>
    </source>
</evidence>
<dbReference type="SUPFAM" id="SSF54556">
    <property type="entry name" value="Chitinase insertion domain"/>
    <property type="match status" value="2"/>
</dbReference>
<dbReference type="AlphaFoldDB" id="A0A182ITQ4"/>
<evidence type="ECO:0000256" key="3">
    <source>
        <dbReference type="ARBA" id="ARBA00012729"/>
    </source>
</evidence>
<dbReference type="GO" id="GO:0008843">
    <property type="term" value="F:endochitinase activity"/>
    <property type="evidence" value="ECO:0007669"/>
    <property type="project" value="UniProtKB-EC"/>
</dbReference>